<proteinExistence type="predicted"/>
<keyword evidence="3" id="KW-1185">Reference proteome</keyword>
<evidence type="ECO:0000313" key="2">
    <source>
        <dbReference type="EMBL" id="AWK86998.1"/>
    </source>
</evidence>
<dbReference type="GO" id="GO:0009360">
    <property type="term" value="C:DNA polymerase III complex"/>
    <property type="evidence" value="ECO:0007669"/>
    <property type="project" value="TreeGrafter"/>
</dbReference>
<feature type="region of interest" description="Disordered" evidence="1">
    <location>
        <begin position="1"/>
        <end position="64"/>
    </location>
</feature>
<dbReference type="GO" id="GO:0006261">
    <property type="term" value="P:DNA-templated DNA replication"/>
    <property type="evidence" value="ECO:0007669"/>
    <property type="project" value="TreeGrafter"/>
</dbReference>
<dbReference type="SUPFAM" id="SSF52540">
    <property type="entry name" value="P-loop containing nucleoside triphosphate hydrolases"/>
    <property type="match status" value="1"/>
</dbReference>
<name>A0A2S2CR84_9PROT</name>
<protein>
    <submittedName>
        <fullName evidence="2">DNA polymerase III subunit delta</fullName>
    </submittedName>
</protein>
<reference evidence="3" key="1">
    <citation type="submission" date="2018-05" db="EMBL/GenBank/DDBJ databases">
        <title>Azospirillum thermophila sp. nov., a novel isolated from hot spring.</title>
        <authorList>
            <person name="Zhao Z."/>
        </authorList>
    </citation>
    <scope>NUCLEOTIDE SEQUENCE [LARGE SCALE GENOMIC DNA]</scope>
    <source>
        <strain evidence="3">CFH 70021</strain>
    </source>
</reference>
<dbReference type="OrthoDB" id="9811073at2"/>
<dbReference type="Gene3D" id="3.40.50.300">
    <property type="entry name" value="P-loop containing nucleotide triphosphate hydrolases"/>
    <property type="match status" value="1"/>
</dbReference>
<dbReference type="AlphaFoldDB" id="A0A2S2CR84"/>
<organism evidence="2 3">
    <name type="scientific">Azospirillum thermophilum</name>
    <dbReference type="NCBI Taxonomy" id="2202148"/>
    <lineage>
        <taxon>Bacteria</taxon>
        <taxon>Pseudomonadati</taxon>
        <taxon>Pseudomonadota</taxon>
        <taxon>Alphaproteobacteria</taxon>
        <taxon>Rhodospirillales</taxon>
        <taxon>Azospirillaceae</taxon>
        <taxon>Azospirillum</taxon>
    </lineage>
</organism>
<dbReference type="KEGG" id="azz:DEW08_12850"/>
<dbReference type="NCBIfam" id="NF005677">
    <property type="entry name" value="PRK07471.1"/>
    <property type="match status" value="1"/>
</dbReference>
<evidence type="ECO:0000256" key="1">
    <source>
        <dbReference type="SAM" id="MobiDB-lite"/>
    </source>
</evidence>
<sequence>MRPAAPSGLVRSGRHDVALDPRPPLRHSLAPDRSTGRTSPLSRAARTEAPVEADLLDPRRNPDLTGHDEAERLLLEAWSSGRLPHAWLIGGAPGIGKATLAFRFARFVLAQGGEPAAGLFGDAAPPSSLRIDPGHPVFRRVASGGHADLLTVERQRDEKRDRLKRDIAVDDVRKIGPFLRRTSAEGGWRIAVIDGADRMNLSGLNAILKILEEPPPGALLLLVSDNPGGMLPTIRSRCRKLTLKPLPEDTVVKLLESHRPDVAAEDRAALARLSEGSIGRAIELADAGGLALYREMVGLLSSLPRLDIVAAHAFGDKLTRKQDDGMYETATGLLVWWLARFARSLARGAWPAEVVAGEAALMTRLAHARGLERWVEVWEKVQRLFARAESANLDRKQVVLNALATLEAAAA</sequence>
<dbReference type="PANTHER" id="PTHR11669">
    <property type="entry name" value="REPLICATION FACTOR C / DNA POLYMERASE III GAMMA-TAU SUBUNIT"/>
    <property type="match status" value="1"/>
</dbReference>
<dbReference type="Proteomes" id="UP000245629">
    <property type="component" value="Chromosome 2"/>
</dbReference>
<dbReference type="Pfam" id="PF13177">
    <property type="entry name" value="DNA_pol3_delta2"/>
    <property type="match status" value="1"/>
</dbReference>
<dbReference type="InterPro" id="IPR027417">
    <property type="entry name" value="P-loop_NTPase"/>
</dbReference>
<accession>A0A2S2CR84</accession>
<dbReference type="EMBL" id="CP029353">
    <property type="protein sequence ID" value="AWK86998.1"/>
    <property type="molecule type" value="Genomic_DNA"/>
</dbReference>
<gene>
    <name evidence="2" type="ORF">DEW08_12850</name>
</gene>
<dbReference type="InterPro" id="IPR050238">
    <property type="entry name" value="DNA_Rep/Repair_Clamp_Loader"/>
</dbReference>
<dbReference type="PANTHER" id="PTHR11669:SF8">
    <property type="entry name" value="DNA POLYMERASE III SUBUNIT DELTA"/>
    <property type="match status" value="1"/>
</dbReference>
<evidence type="ECO:0000313" key="3">
    <source>
        <dbReference type="Proteomes" id="UP000245629"/>
    </source>
</evidence>